<evidence type="ECO:0000256" key="6">
    <source>
        <dbReference type="ARBA" id="ARBA00022734"/>
    </source>
</evidence>
<keyword evidence="6" id="KW-0430">Lectin</keyword>
<dbReference type="Proteomes" id="UP000825935">
    <property type="component" value="Chromosome 24"/>
</dbReference>
<protein>
    <recommendedName>
        <fullName evidence="21">Calnexin</fullName>
    </recommendedName>
</protein>
<evidence type="ECO:0000313" key="20">
    <source>
        <dbReference type="Proteomes" id="UP000825935"/>
    </source>
</evidence>
<feature type="region of interest" description="Disordered" evidence="18">
    <location>
        <begin position="212"/>
        <end position="307"/>
    </location>
</feature>
<dbReference type="OrthoDB" id="1938156at2759"/>
<feature type="compositionally biased region" description="Acidic residues" evidence="18">
    <location>
        <begin position="251"/>
        <end position="263"/>
    </location>
</feature>
<feature type="compositionally biased region" description="Acidic residues" evidence="18">
    <location>
        <begin position="289"/>
        <end position="298"/>
    </location>
</feature>
<comment type="caution">
    <text evidence="19">The sequence shown here is derived from an EMBL/GenBank/DDBJ whole genome shotgun (WGS) entry which is preliminary data.</text>
</comment>
<evidence type="ECO:0000256" key="15">
    <source>
        <dbReference type="ARBA" id="ARBA00037525"/>
    </source>
</evidence>
<organism evidence="19 20">
    <name type="scientific">Ceratopteris richardii</name>
    <name type="common">Triangle waterfern</name>
    <dbReference type="NCBI Taxonomy" id="49495"/>
    <lineage>
        <taxon>Eukaryota</taxon>
        <taxon>Viridiplantae</taxon>
        <taxon>Streptophyta</taxon>
        <taxon>Embryophyta</taxon>
        <taxon>Tracheophyta</taxon>
        <taxon>Polypodiopsida</taxon>
        <taxon>Polypodiidae</taxon>
        <taxon>Polypodiales</taxon>
        <taxon>Pteridineae</taxon>
        <taxon>Pteridaceae</taxon>
        <taxon>Parkerioideae</taxon>
        <taxon>Ceratopteris</taxon>
    </lineage>
</organism>
<keyword evidence="4" id="KW-0479">Metal-binding</keyword>
<dbReference type="GO" id="GO:0005789">
    <property type="term" value="C:endoplasmic reticulum membrane"/>
    <property type="evidence" value="ECO:0007669"/>
    <property type="project" value="UniProtKB-SubCell"/>
</dbReference>
<dbReference type="PANTHER" id="PTHR11073">
    <property type="entry name" value="CALRETICULIN AND CALNEXIN"/>
    <property type="match status" value="1"/>
</dbReference>
<keyword evidence="14 17" id="KW-0143">Chaperone</keyword>
<evidence type="ECO:0000256" key="13">
    <source>
        <dbReference type="ARBA" id="ARBA00023180"/>
    </source>
</evidence>
<evidence type="ECO:0000256" key="10">
    <source>
        <dbReference type="ARBA" id="ARBA00022989"/>
    </source>
</evidence>
<accession>A0A8T2RX64</accession>
<evidence type="ECO:0000256" key="1">
    <source>
        <dbReference type="ARBA" id="ARBA00004115"/>
    </source>
</evidence>
<dbReference type="InterPro" id="IPR009033">
    <property type="entry name" value="Calreticulin/calnexin_P_dom_sf"/>
</dbReference>
<keyword evidence="9" id="KW-0106">Calcium</keyword>
<dbReference type="InterPro" id="IPR013320">
    <property type="entry name" value="ConA-like_dom_sf"/>
</dbReference>
<feature type="compositionally biased region" description="Acidic residues" evidence="18">
    <location>
        <begin position="510"/>
        <end position="520"/>
    </location>
</feature>
<dbReference type="PROSITE" id="PS00805">
    <property type="entry name" value="CALRETICULIN_REPEAT"/>
    <property type="match status" value="1"/>
</dbReference>
<evidence type="ECO:0000256" key="3">
    <source>
        <dbReference type="ARBA" id="ARBA00022692"/>
    </source>
</evidence>
<dbReference type="SUPFAM" id="SSF63887">
    <property type="entry name" value="P-domain of calnexin/calreticulin"/>
    <property type="match status" value="1"/>
</dbReference>
<feature type="transmembrane region" description="Helical" evidence="17">
    <location>
        <begin position="465"/>
        <end position="487"/>
    </location>
</feature>
<dbReference type="PANTHER" id="PTHR11073:SF1">
    <property type="entry name" value="CALNEXIN 14D-RELATED"/>
    <property type="match status" value="1"/>
</dbReference>
<evidence type="ECO:0000256" key="18">
    <source>
        <dbReference type="SAM" id="MobiDB-lite"/>
    </source>
</evidence>
<dbReference type="InterPro" id="IPR001580">
    <property type="entry name" value="Calret/calnex"/>
</dbReference>
<keyword evidence="11 17" id="KW-0472">Membrane</keyword>
<evidence type="ECO:0000256" key="5">
    <source>
        <dbReference type="ARBA" id="ARBA00022729"/>
    </source>
</evidence>
<feature type="disulfide bond" evidence="16">
    <location>
        <begin position="110"/>
        <end position="145"/>
    </location>
</feature>
<keyword evidence="5 17" id="KW-0732">Signal</keyword>
<dbReference type="OMA" id="YWKPKFE"/>
<dbReference type="EMBL" id="CM035429">
    <property type="protein sequence ID" value="KAH7300068.1"/>
    <property type="molecule type" value="Genomic_DNA"/>
</dbReference>
<evidence type="ECO:0000256" key="12">
    <source>
        <dbReference type="ARBA" id="ARBA00023157"/>
    </source>
</evidence>
<evidence type="ECO:0000256" key="16">
    <source>
        <dbReference type="PIRSR" id="PIRSR601580-3"/>
    </source>
</evidence>
<keyword evidence="8 17" id="KW-0256">Endoplasmic reticulum</keyword>
<dbReference type="GO" id="GO:0006457">
    <property type="term" value="P:protein folding"/>
    <property type="evidence" value="ECO:0007669"/>
    <property type="project" value="InterPro"/>
</dbReference>
<dbReference type="Pfam" id="PF00262">
    <property type="entry name" value="Calreticulin"/>
    <property type="match status" value="1"/>
</dbReference>
<keyword evidence="20" id="KW-1185">Reference proteome</keyword>
<evidence type="ECO:0000256" key="2">
    <source>
        <dbReference type="ARBA" id="ARBA00010983"/>
    </source>
</evidence>
<keyword evidence="12 16" id="KW-1015">Disulfide bond</keyword>
<evidence type="ECO:0000256" key="8">
    <source>
        <dbReference type="ARBA" id="ARBA00022824"/>
    </source>
</evidence>
<comment type="similarity">
    <text evidence="2 17">Belongs to the calreticulin family.</text>
</comment>
<dbReference type="PROSITE" id="PS00804">
    <property type="entry name" value="CALRETICULIN_2"/>
    <property type="match status" value="1"/>
</dbReference>
<name>A0A8T2RX64_CERRI</name>
<evidence type="ECO:0000256" key="14">
    <source>
        <dbReference type="ARBA" id="ARBA00023186"/>
    </source>
</evidence>
<evidence type="ECO:0000256" key="4">
    <source>
        <dbReference type="ARBA" id="ARBA00022723"/>
    </source>
</evidence>
<keyword evidence="7" id="KW-0677">Repeat</keyword>
<feature type="chain" id="PRO_5035959189" description="Calnexin" evidence="17">
    <location>
        <begin position="30"/>
        <end position="553"/>
    </location>
</feature>
<keyword evidence="13" id="KW-0325">Glycoprotein</keyword>
<feature type="compositionally biased region" description="Basic residues" evidence="18">
    <location>
        <begin position="544"/>
        <end position="553"/>
    </location>
</feature>
<evidence type="ECO:0000256" key="9">
    <source>
        <dbReference type="ARBA" id="ARBA00022837"/>
    </source>
</evidence>
<keyword evidence="10 17" id="KW-1133">Transmembrane helix</keyword>
<dbReference type="AlphaFoldDB" id="A0A8T2RX64"/>
<dbReference type="PRINTS" id="PR00626">
    <property type="entry name" value="CALRETICULIN"/>
</dbReference>
<dbReference type="Gene3D" id="2.60.120.200">
    <property type="match status" value="1"/>
</dbReference>
<comment type="function">
    <text evidence="15">Calcium-binding protein that interacts with newly synthesized monoglucosylated glycoproteins in the endoplasmic reticulum. It may act in assisting protein assembly and/or in the retention within the ER of unassembled protein subunits. It seems to play a major role in the quality control apparatus of the ER by the retention of incorrectly folded proteins.</text>
</comment>
<sequence>MPTPMAVRVFILIPYLLLLLLQCLYTSAAEPIFYESFEEDWVGRWHPSNKEGYQGFWKRAKIEGHENYGLLVSEKARKYGIATILPEAVEFKDKPVILQYELRLQNGIECGGSYLKFLRAQKDGWTPDQLDNTAPYSIMFGPDKCGATNKVHFIFQHKNPKTGSYREHHLKFPPSPPNDKLSHVFTAFVYPNNTVSIFIDEIEKKTADLLSESFDPPVLPPKTIPDPEDKKPEDWDERVKIPDPEAVKPEDWDENAPYEIEDLDATKPVGWLDDEPEEIDDPDAIKPEDWDDDEDGEWEPPKVRNPKCEDGLGCGQWMRPKKKNPAYKGKWYAPMIDNPAYKGVWKARQIPNPEYFHMEKLNLEPVVALGIEIWTMQDGILFDNILITNDEKIASIYREQWKAKYDIEKEQQKKEEAEKAARENAFVRMQNKLFKFLYDMAELPSLAPQREMLLALIEIIEENQVAVLSVIGIIVVVALYFVFRLLLNRMKSKKSTFEGSLSKAKKEDISCDDDAEDSEGSEDKGKGKEKVFEENSLADEFVATRHRRPRRET</sequence>
<dbReference type="FunFam" id="2.60.120.200:FF:000048">
    <property type="entry name" value="Calnexin homolog"/>
    <property type="match status" value="1"/>
</dbReference>
<feature type="compositionally biased region" description="Basic and acidic residues" evidence="18">
    <location>
        <begin position="521"/>
        <end position="533"/>
    </location>
</feature>
<feature type="signal peptide" evidence="17">
    <location>
        <begin position="1"/>
        <end position="29"/>
    </location>
</feature>
<feature type="compositionally biased region" description="Acidic residues" evidence="18">
    <location>
        <begin position="272"/>
        <end position="282"/>
    </location>
</feature>
<proteinExistence type="inferred from homology"/>
<evidence type="ECO:0000256" key="7">
    <source>
        <dbReference type="ARBA" id="ARBA00022737"/>
    </source>
</evidence>
<reference evidence="19" key="1">
    <citation type="submission" date="2021-08" db="EMBL/GenBank/DDBJ databases">
        <title>WGS assembly of Ceratopteris richardii.</title>
        <authorList>
            <person name="Marchant D.B."/>
            <person name="Chen G."/>
            <person name="Jenkins J."/>
            <person name="Shu S."/>
            <person name="Leebens-Mack J."/>
            <person name="Grimwood J."/>
            <person name="Schmutz J."/>
            <person name="Soltis P."/>
            <person name="Soltis D."/>
            <person name="Chen Z.-H."/>
        </authorList>
    </citation>
    <scope>NUCLEOTIDE SEQUENCE</scope>
    <source>
        <strain evidence="19">Whitten #5841</strain>
        <tissue evidence="19">Leaf</tissue>
    </source>
</reference>
<dbReference type="GO" id="GO:0036503">
    <property type="term" value="P:ERAD pathway"/>
    <property type="evidence" value="ECO:0007669"/>
    <property type="project" value="TreeGrafter"/>
</dbReference>
<dbReference type="InterPro" id="IPR018124">
    <property type="entry name" value="Calret/calnex_CS"/>
</dbReference>
<gene>
    <name evidence="19" type="ORF">KP509_24G043600</name>
</gene>
<evidence type="ECO:0008006" key="21">
    <source>
        <dbReference type="Google" id="ProtNLM"/>
    </source>
</evidence>
<dbReference type="FunFam" id="2.10.250.10:FF:000001">
    <property type="entry name" value="Calnexin homolog"/>
    <property type="match status" value="1"/>
</dbReference>
<feature type="region of interest" description="Disordered" evidence="18">
    <location>
        <begin position="502"/>
        <end position="553"/>
    </location>
</feature>
<feature type="compositionally biased region" description="Basic and acidic residues" evidence="18">
    <location>
        <begin position="225"/>
        <end position="250"/>
    </location>
</feature>
<dbReference type="Gene3D" id="2.10.250.10">
    <property type="entry name" value="Calreticulin/calnexin, P domain"/>
    <property type="match status" value="1"/>
</dbReference>
<comment type="subcellular location">
    <subcellularLocation>
        <location evidence="1">Endoplasmic reticulum membrane</location>
        <topology evidence="1">Single-pass type I membrane protein</topology>
    </subcellularLocation>
</comment>
<dbReference type="SUPFAM" id="SSF49899">
    <property type="entry name" value="Concanavalin A-like lectins/glucanases"/>
    <property type="match status" value="1"/>
</dbReference>
<evidence type="ECO:0000256" key="17">
    <source>
        <dbReference type="RuleBase" id="RU362126"/>
    </source>
</evidence>
<dbReference type="GO" id="GO:0005509">
    <property type="term" value="F:calcium ion binding"/>
    <property type="evidence" value="ECO:0007669"/>
    <property type="project" value="InterPro"/>
</dbReference>
<evidence type="ECO:0000313" key="19">
    <source>
        <dbReference type="EMBL" id="KAH7300068.1"/>
    </source>
</evidence>
<keyword evidence="3 17" id="KW-0812">Transmembrane</keyword>
<dbReference type="GO" id="GO:0030246">
    <property type="term" value="F:carbohydrate binding"/>
    <property type="evidence" value="ECO:0007669"/>
    <property type="project" value="UniProtKB-KW"/>
</dbReference>
<evidence type="ECO:0000256" key="11">
    <source>
        <dbReference type="ARBA" id="ARBA00023136"/>
    </source>
</evidence>
<dbReference type="GO" id="GO:0051082">
    <property type="term" value="F:unfolded protein binding"/>
    <property type="evidence" value="ECO:0007669"/>
    <property type="project" value="InterPro"/>
</dbReference>